<sequence length="260" mass="27374">MSIGTALVTGCAQGIGRAVALRLADDGFDIAVNDFPSSRPGLDSLVAAIAAKGRRAFAVPADVSREEEVMVMVASAVEHFGGLDVMVANAGICQYTGSVIETSEDSWDAHFNTNIRGAFFCWKYAGIQMIAQGRGGRLIGASSVAGKIGTPSVAPYVASKFALRGLSQSMAQEMSPHRITVNTYAPGCIDTPLWHSINSTFAKEFKLDVEVTKANFTANSALGYIGQVDDVASLVSYIASKESHFITGQAMSPNGGMHLD</sequence>
<evidence type="ECO:0000256" key="1">
    <source>
        <dbReference type="ARBA" id="ARBA00006484"/>
    </source>
</evidence>
<dbReference type="AlphaFoldDB" id="A0A166RUN1"/>
<dbReference type="PRINTS" id="PR00080">
    <property type="entry name" value="SDRFAMILY"/>
</dbReference>
<dbReference type="PANTHER" id="PTHR42760:SF121">
    <property type="entry name" value="3-OXOACYL-(ACYL-CARRIER-PROTEIN) REDUCTASE"/>
    <property type="match status" value="1"/>
</dbReference>
<keyword evidence="4" id="KW-1185">Reference proteome</keyword>
<dbReference type="STRING" id="436010.A0A166RUN1"/>
<gene>
    <name evidence="3" type="ORF">FIBSPDRAFT_852405</name>
</gene>
<dbReference type="PROSITE" id="PS00061">
    <property type="entry name" value="ADH_SHORT"/>
    <property type="match status" value="1"/>
</dbReference>
<dbReference type="Gene3D" id="3.40.50.720">
    <property type="entry name" value="NAD(P)-binding Rossmann-like Domain"/>
    <property type="match status" value="1"/>
</dbReference>
<dbReference type="OrthoDB" id="1393670at2759"/>
<dbReference type="InterPro" id="IPR020904">
    <property type="entry name" value="Sc_DH/Rdtase_CS"/>
</dbReference>
<dbReference type="EMBL" id="KV417502">
    <property type="protein sequence ID" value="KZP28672.1"/>
    <property type="molecule type" value="Genomic_DNA"/>
</dbReference>
<dbReference type="GO" id="GO:0048038">
    <property type="term" value="F:quinone binding"/>
    <property type="evidence" value="ECO:0007669"/>
    <property type="project" value="TreeGrafter"/>
</dbReference>
<dbReference type="Proteomes" id="UP000076532">
    <property type="component" value="Unassembled WGS sequence"/>
</dbReference>
<dbReference type="SUPFAM" id="SSF51735">
    <property type="entry name" value="NAD(P)-binding Rossmann-fold domains"/>
    <property type="match status" value="1"/>
</dbReference>
<dbReference type="FunFam" id="3.40.50.720:FF:000084">
    <property type="entry name" value="Short-chain dehydrogenase reductase"/>
    <property type="match status" value="1"/>
</dbReference>
<evidence type="ECO:0000313" key="3">
    <source>
        <dbReference type="EMBL" id="KZP28672.1"/>
    </source>
</evidence>
<dbReference type="InterPro" id="IPR036291">
    <property type="entry name" value="NAD(P)-bd_dom_sf"/>
</dbReference>
<keyword evidence="2" id="KW-0521">NADP</keyword>
<comment type="similarity">
    <text evidence="1">Belongs to the short-chain dehydrogenases/reductases (SDR) family.</text>
</comment>
<dbReference type="PANTHER" id="PTHR42760">
    <property type="entry name" value="SHORT-CHAIN DEHYDROGENASES/REDUCTASES FAMILY MEMBER"/>
    <property type="match status" value="1"/>
</dbReference>
<dbReference type="GO" id="GO:0006633">
    <property type="term" value="P:fatty acid biosynthetic process"/>
    <property type="evidence" value="ECO:0007669"/>
    <property type="project" value="TreeGrafter"/>
</dbReference>
<protein>
    <submittedName>
        <fullName evidence="3">NAD(P)-binding protein</fullName>
    </submittedName>
</protein>
<dbReference type="GO" id="GO:0016616">
    <property type="term" value="F:oxidoreductase activity, acting on the CH-OH group of donors, NAD or NADP as acceptor"/>
    <property type="evidence" value="ECO:0007669"/>
    <property type="project" value="TreeGrafter"/>
</dbReference>
<reference evidence="3 4" key="1">
    <citation type="journal article" date="2016" name="Mol. Biol. Evol.">
        <title>Comparative Genomics of Early-Diverging Mushroom-Forming Fungi Provides Insights into the Origins of Lignocellulose Decay Capabilities.</title>
        <authorList>
            <person name="Nagy L.G."/>
            <person name="Riley R."/>
            <person name="Tritt A."/>
            <person name="Adam C."/>
            <person name="Daum C."/>
            <person name="Floudas D."/>
            <person name="Sun H."/>
            <person name="Yadav J.S."/>
            <person name="Pangilinan J."/>
            <person name="Larsson K.H."/>
            <person name="Matsuura K."/>
            <person name="Barry K."/>
            <person name="Labutti K."/>
            <person name="Kuo R."/>
            <person name="Ohm R.A."/>
            <person name="Bhattacharya S.S."/>
            <person name="Shirouzu T."/>
            <person name="Yoshinaga Y."/>
            <person name="Martin F.M."/>
            <person name="Grigoriev I.V."/>
            <person name="Hibbett D.S."/>
        </authorList>
    </citation>
    <scope>NUCLEOTIDE SEQUENCE [LARGE SCALE GENOMIC DNA]</scope>
    <source>
        <strain evidence="3 4">CBS 109695</strain>
    </source>
</reference>
<evidence type="ECO:0000256" key="2">
    <source>
        <dbReference type="ARBA" id="ARBA00022857"/>
    </source>
</evidence>
<proteinExistence type="inferred from homology"/>
<dbReference type="InterPro" id="IPR002347">
    <property type="entry name" value="SDR_fam"/>
</dbReference>
<organism evidence="3 4">
    <name type="scientific">Athelia psychrophila</name>
    <dbReference type="NCBI Taxonomy" id="1759441"/>
    <lineage>
        <taxon>Eukaryota</taxon>
        <taxon>Fungi</taxon>
        <taxon>Dikarya</taxon>
        <taxon>Basidiomycota</taxon>
        <taxon>Agaricomycotina</taxon>
        <taxon>Agaricomycetes</taxon>
        <taxon>Agaricomycetidae</taxon>
        <taxon>Atheliales</taxon>
        <taxon>Atheliaceae</taxon>
        <taxon>Athelia</taxon>
    </lineage>
</organism>
<dbReference type="Pfam" id="PF13561">
    <property type="entry name" value="adh_short_C2"/>
    <property type="match status" value="1"/>
</dbReference>
<name>A0A166RUN1_9AGAM</name>
<accession>A0A166RUN1</accession>
<dbReference type="PRINTS" id="PR00081">
    <property type="entry name" value="GDHRDH"/>
</dbReference>
<evidence type="ECO:0000313" key="4">
    <source>
        <dbReference type="Proteomes" id="UP000076532"/>
    </source>
</evidence>